<feature type="region of interest" description="Disordered" evidence="1">
    <location>
        <begin position="55"/>
        <end position="102"/>
    </location>
</feature>
<gene>
    <name evidence="2" type="ORF">Tci_060587</name>
</gene>
<dbReference type="AlphaFoldDB" id="A0A6L2NTA2"/>
<dbReference type="InterPro" id="IPR012337">
    <property type="entry name" value="RNaseH-like_sf"/>
</dbReference>
<reference evidence="2" key="1">
    <citation type="journal article" date="2019" name="Sci. Rep.">
        <title>Draft genome of Tanacetum cinerariifolium, the natural source of mosquito coil.</title>
        <authorList>
            <person name="Yamashiro T."/>
            <person name="Shiraishi A."/>
            <person name="Satake H."/>
            <person name="Nakayama K."/>
        </authorList>
    </citation>
    <scope>NUCLEOTIDE SEQUENCE</scope>
</reference>
<dbReference type="EMBL" id="BKCJ010009786">
    <property type="protein sequence ID" value="GEU88609.1"/>
    <property type="molecule type" value="Genomic_DNA"/>
</dbReference>
<dbReference type="InterPro" id="IPR036397">
    <property type="entry name" value="RNaseH_sf"/>
</dbReference>
<sequence length="533" mass="60746">MRALLIQHGCESALEVLPVDMEAQTKAESRRKSRSKSRGGRIKCYNFQSEDHLKRNCPKNNRKKSIGYVKKDEQPSSSGPNNDDSKLVDNQTGRKAKKLRTDNGLDFNNQEFQQLCAESGIARHLTVVGTSQNGLQEGGKRDFELGVECIKVLVVPGMPKFNLSRNVNALQLVEVCRQKEFYCMHNNGDDLSESALNSKLLLINLESQRLDKEKQEVKNIVEQPTKRETQPEYSLSMGSEHLSTTLETELDEVTKSSAKNLLPILSEYEVTSDDESKCDVPIKDEYSSVFTTFSNPLFDDNDDFTSSDEESLPEEDVLIEEFKVYSNPLFDDGEINYDKLDPYCFNAESDFVESLSNRDTLIDSSPKFDYLEEFFGALMPTSIADEERIRREHEEYISLMERLLTINPCPRPMENFHANTIIETIPTSPIPVEDSDSQMEEIDIFIGTDDLLPPSIESDDYDSKGDIHFLEELLVDDFIPLLKNESSYFDHHDDQSFPRPPPEPPGVEFFFDLDPDLEEVILGELNEDECFDP</sequence>
<dbReference type="GO" id="GO:0003676">
    <property type="term" value="F:nucleic acid binding"/>
    <property type="evidence" value="ECO:0007669"/>
    <property type="project" value="InterPro"/>
</dbReference>
<protein>
    <submittedName>
        <fullName evidence="2">Retrovirus-related Pol polyprotein from transposon TNT 1-94</fullName>
    </submittedName>
</protein>
<accession>A0A6L2NTA2</accession>
<dbReference type="Gene3D" id="3.30.420.10">
    <property type="entry name" value="Ribonuclease H-like superfamily/Ribonuclease H"/>
    <property type="match status" value="1"/>
</dbReference>
<dbReference type="Gene3D" id="4.10.60.10">
    <property type="entry name" value="Zinc finger, CCHC-type"/>
    <property type="match status" value="1"/>
</dbReference>
<proteinExistence type="predicted"/>
<feature type="compositionally biased region" description="Polar residues" evidence="1">
    <location>
        <begin position="75"/>
        <end position="93"/>
    </location>
</feature>
<comment type="caution">
    <text evidence="2">The sequence shown here is derived from an EMBL/GenBank/DDBJ whole genome shotgun (WGS) entry which is preliminary data.</text>
</comment>
<feature type="compositionally biased region" description="Basic residues" evidence="1">
    <location>
        <begin position="55"/>
        <end position="65"/>
    </location>
</feature>
<organism evidence="2">
    <name type="scientific">Tanacetum cinerariifolium</name>
    <name type="common">Dalmatian daisy</name>
    <name type="synonym">Chrysanthemum cinerariifolium</name>
    <dbReference type="NCBI Taxonomy" id="118510"/>
    <lineage>
        <taxon>Eukaryota</taxon>
        <taxon>Viridiplantae</taxon>
        <taxon>Streptophyta</taxon>
        <taxon>Embryophyta</taxon>
        <taxon>Tracheophyta</taxon>
        <taxon>Spermatophyta</taxon>
        <taxon>Magnoliopsida</taxon>
        <taxon>eudicotyledons</taxon>
        <taxon>Gunneridae</taxon>
        <taxon>Pentapetalae</taxon>
        <taxon>asterids</taxon>
        <taxon>campanulids</taxon>
        <taxon>Asterales</taxon>
        <taxon>Asteraceae</taxon>
        <taxon>Asteroideae</taxon>
        <taxon>Anthemideae</taxon>
        <taxon>Anthemidinae</taxon>
        <taxon>Tanacetum</taxon>
    </lineage>
</organism>
<evidence type="ECO:0000313" key="2">
    <source>
        <dbReference type="EMBL" id="GEU88609.1"/>
    </source>
</evidence>
<name>A0A6L2NTA2_TANCI</name>
<evidence type="ECO:0000256" key="1">
    <source>
        <dbReference type="SAM" id="MobiDB-lite"/>
    </source>
</evidence>
<dbReference type="SUPFAM" id="SSF53098">
    <property type="entry name" value="Ribonuclease H-like"/>
    <property type="match status" value="1"/>
</dbReference>